<keyword evidence="16" id="KW-0411">Iron-sulfur</keyword>
<dbReference type="EMBL" id="BAAAPO010000047">
    <property type="protein sequence ID" value="GAA1805091.1"/>
    <property type="molecule type" value="Genomic_DNA"/>
</dbReference>
<evidence type="ECO:0000256" key="9">
    <source>
        <dbReference type="ARBA" id="ARBA00022679"/>
    </source>
</evidence>
<dbReference type="Proteomes" id="UP001499938">
    <property type="component" value="Unassembled WGS sequence"/>
</dbReference>
<dbReference type="SMART" id="SM00387">
    <property type="entry name" value="HATPase_c"/>
    <property type="match status" value="1"/>
</dbReference>
<keyword evidence="6" id="KW-0004">4Fe-4S</keyword>
<evidence type="ECO:0000256" key="2">
    <source>
        <dbReference type="ARBA" id="ARBA00001966"/>
    </source>
</evidence>
<evidence type="ECO:0000256" key="11">
    <source>
        <dbReference type="ARBA" id="ARBA00022741"/>
    </source>
</evidence>
<dbReference type="EC" id="2.7.13.3" evidence="4"/>
<dbReference type="PIRSF" id="PIRSF037434">
    <property type="entry name" value="STHK_ChrS"/>
    <property type="match status" value="1"/>
</dbReference>
<keyword evidence="11" id="KW-0547">Nucleotide-binding</keyword>
<evidence type="ECO:0000256" key="15">
    <source>
        <dbReference type="ARBA" id="ARBA00023012"/>
    </source>
</evidence>
<dbReference type="InterPro" id="IPR005467">
    <property type="entry name" value="His_kinase_dom"/>
</dbReference>
<dbReference type="InterPro" id="IPR050482">
    <property type="entry name" value="Sensor_HK_TwoCompSys"/>
</dbReference>
<organism evidence="22 23">
    <name type="scientific">Nostocoides veronense</name>
    <dbReference type="NCBI Taxonomy" id="330836"/>
    <lineage>
        <taxon>Bacteria</taxon>
        <taxon>Bacillati</taxon>
        <taxon>Actinomycetota</taxon>
        <taxon>Actinomycetes</taxon>
        <taxon>Micrococcales</taxon>
        <taxon>Intrasporangiaceae</taxon>
        <taxon>Nostocoides</taxon>
    </lineage>
</organism>
<evidence type="ECO:0000256" key="20">
    <source>
        <dbReference type="SAM" id="Phobius"/>
    </source>
</evidence>
<feature type="transmembrane region" description="Helical" evidence="20">
    <location>
        <begin position="44"/>
        <end position="61"/>
    </location>
</feature>
<dbReference type="InterPro" id="IPR036890">
    <property type="entry name" value="HATPase_C_sf"/>
</dbReference>
<dbReference type="InterPro" id="IPR004358">
    <property type="entry name" value="Sig_transdc_His_kin-like_C"/>
</dbReference>
<feature type="domain" description="Histidine kinase" evidence="21">
    <location>
        <begin position="225"/>
        <end position="430"/>
    </location>
</feature>
<keyword evidence="15" id="KW-0902">Two-component regulatory system</keyword>
<keyword evidence="14" id="KW-0408">Iron</keyword>
<dbReference type="PANTHER" id="PTHR24421:SF10">
    <property type="entry name" value="NITRATE_NITRITE SENSOR PROTEIN NARQ"/>
    <property type="match status" value="1"/>
</dbReference>
<keyword evidence="20" id="KW-0472">Membrane</keyword>
<reference evidence="22 23" key="1">
    <citation type="journal article" date="2019" name="Int. J. Syst. Evol. Microbiol.">
        <title>The Global Catalogue of Microorganisms (GCM) 10K type strain sequencing project: providing services to taxonomists for standard genome sequencing and annotation.</title>
        <authorList>
            <consortium name="The Broad Institute Genomics Platform"/>
            <consortium name="The Broad Institute Genome Sequencing Center for Infectious Disease"/>
            <person name="Wu L."/>
            <person name="Ma J."/>
        </authorList>
    </citation>
    <scope>NUCLEOTIDE SEQUENCE [LARGE SCALE GENOMIC DNA]</scope>
    <source>
        <strain evidence="22 23">JCM 15592</strain>
    </source>
</reference>
<evidence type="ECO:0000313" key="23">
    <source>
        <dbReference type="Proteomes" id="UP001499938"/>
    </source>
</evidence>
<evidence type="ECO:0000256" key="18">
    <source>
        <dbReference type="ARBA" id="ARBA00030800"/>
    </source>
</evidence>
<keyword evidence="20" id="KW-0812">Transmembrane</keyword>
<dbReference type="SUPFAM" id="SSF55874">
    <property type="entry name" value="ATPase domain of HSP90 chaperone/DNA topoisomerase II/histidine kinase"/>
    <property type="match status" value="1"/>
</dbReference>
<keyword evidence="9" id="KW-0808">Transferase</keyword>
<dbReference type="PANTHER" id="PTHR24421">
    <property type="entry name" value="NITRATE/NITRITE SENSOR PROTEIN NARX-RELATED"/>
    <property type="match status" value="1"/>
</dbReference>
<evidence type="ECO:0000256" key="1">
    <source>
        <dbReference type="ARBA" id="ARBA00000085"/>
    </source>
</evidence>
<feature type="coiled-coil region" evidence="19">
    <location>
        <begin position="196"/>
        <end position="223"/>
    </location>
</feature>
<sequence length="437" mass="45262">MQTSPTVGPPSALLRRLTVVQHILFAALVLIGAAQAWRSDAPRVAVALVTVCLLGVYAVGARRTVRHGSALTTPTEPPGRFASAESSPEPYRYAVAWLLGVAVLWAVAVVVSSAFVWVAFALWLLAGHLLPVRGALLFTVVTLLIVVVAPPLAGEPWRLAGVIGPSVGAVFALALSRGQVLLARDALERARLVDSLVAAQAESAALQAQLVDAQREAGALAERTRLSRDIHDTLAQGFSSILLLARGSRSVDGDKPLRDVLGRIEATAGDNLAESRRIVAALAPKSLTDNGLAAALERLAADLSADTDIMANVRVEAGVPELVVADQVVLLRVAQGALANVRTHSGATTVTLTLGGSATQARLDIVDDGRGFDAAAWAAAQTNPTGRDLSSGGYGLDVIRARLRERGGDVIVESELGDGTAISALLPIGPPNTGGAK</sequence>
<keyword evidence="8" id="KW-0597">Phosphoprotein</keyword>
<name>A0ABN2M099_9MICO</name>
<protein>
    <recommendedName>
        <fullName evidence="5">Oxygen sensor histidine kinase NreB</fullName>
        <ecNumber evidence="4">2.7.13.3</ecNumber>
    </recommendedName>
    <alternativeName>
        <fullName evidence="18">Nitrogen regulation protein B</fullName>
    </alternativeName>
</protein>
<evidence type="ECO:0000256" key="8">
    <source>
        <dbReference type="ARBA" id="ARBA00022553"/>
    </source>
</evidence>
<keyword evidence="10" id="KW-0479">Metal-binding</keyword>
<dbReference type="RefSeq" id="WP_344087502.1">
    <property type="nucleotide sequence ID" value="NZ_BAAAPO010000047.1"/>
</dbReference>
<dbReference type="InterPro" id="IPR003594">
    <property type="entry name" value="HATPase_dom"/>
</dbReference>
<keyword evidence="7" id="KW-0963">Cytoplasm</keyword>
<feature type="transmembrane region" description="Helical" evidence="20">
    <location>
        <begin position="159"/>
        <end position="182"/>
    </location>
</feature>
<dbReference type="PROSITE" id="PS50109">
    <property type="entry name" value="HIS_KIN"/>
    <property type="match status" value="1"/>
</dbReference>
<evidence type="ECO:0000256" key="13">
    <source>
        <dbReference type="ARBA" id="ARBA00022840"/>
    </source>
</evidence>
<evidence type="ECO:0000256" key="16">
    <source>
        <dbReference type="ARBA" id="ARBA00023014"/>
    </source>
</evidence>
<evidence type="ECO:0000256" key="7">
    <source>
        <dbReference type="ARBA" id="ARBA00022490"/>
    </source>
</evidence>
<dbReference type="Gene3D" id="1.20.5.1930">
    <property type="match status" value="1"/>
</dbReference>
<dbReference type="Gene3D" id="3.30.565.10">
    <property type="entry name" value="Histidine kinase-like ATPase, C-terminal domain"/>
    <property type="match status" value="1"/>
</dbReference>
<dbReference type="Pfam" id="PF07730">
    <property type="entry name" value="HisKA_3"/>
    <property type="match status" value="1"/>
</dbReference>
<comment type="function">
    <text evidence="17">Member of the two-component regulatory system NreB/NreC involved in the control of dissimilatory nitrate/nitrite reduction in response to oxygen. NreB functions as a direct oxygen sensor histidine kinase which is autophosphorylated, in the absence of oxygen, probably at the conserved histidine residue, and transfers its phosphate group probably to a conserved aspartate residue of NreC. NreB/NreC activates the expression of the nitrate (narGHJI) and nitrite (nir) reductase operons, as well as the putative nitrate transporter gene narT.</text>
</comment>
<evidence type="ECO:0000256" key="14">
    <source>
        <dbReference type="ARBA" id="ARBA00023004"/>
    </source>
</evidence>
<evidence type="ECO:0000256" key="19">
    <source>
        <dbReference type="SAM" id="Coils"/>
    </source>
</evidence>
<dbReference type="CDD" id="cd16917">
    <property type="entry name" value="HATPase_UhpB-NarQ-NarX-like"/>
    <property type="match status" value="1"/>
</dbReference>
<evidence type="ECO:0000256" key="4">
    <source>
        <dbReference type="ARBA" id="ARBA00012438"/>
    </source>
</evidence>
<evidence type="ECO:0000256" key="5">
    <source>
        <dbReference type="ARBA" id="ARBA00017322"/>
    </source>
</evidence>
<proteinExistence type="predicted"/>
<feature type="transmembrane region" description="Helical" evidence="20">
    <location>
        <begin position="20"/>
        <end position="37"/>
    </location>
</feature>
<comment type="subcellular location">
    <subcellularLocation>
        <location evidence="3">Cytoplasm</location>
    </subcellularLocation>
</comment>
<keyword evidence="12 22" id="KW-0418">Kinase</keyword>
<evidence type="ECO:0000256" key="6">
    <source>
        <dbReference type="ARBA" id="ARBA00022485"/>
    </source>
</evidence>
<dbReference type="PRINTS" id="PR00344">
    <property type="entry name" value="BCTRLSENSOR"/>
</dbReference>
<dbReference type="InterPro" id="IPR011712">
    <property type="entry name" value="Sig_transdc_His_kin_sub3_dim/P"/>
</dbReference>
<comment type="catalytic activity">
    <reaction evidence="1">
        <text>ATP + protein L-histidine = ADP + protein N-phospho-L-histidine.</text>
        <dbReference type="EC" id="2.7.13.3"/>
    </reaction>
</comment>
<accession>A0ABN2M099</accession>
<evidence type="ECO:0000256" key="17">
    <source>
        <dbReference type="ARBA" id="ARBA00024827"/>
    </source>
</evidence>
<dbReference type="GO" id="GO:0016301">
    <property type="term" value="F:kinase activity"/>
    <property type="evidence" value="ECO:0007669"/>
    <property type="project" value="UniProtKB-KW"/>
</dbReference>
<comment type="cofactor">
    <cofactor evidence="2">
        <name>[4Fe-4S] cluster</name>
        <dbReference type="ChEBI" id="CHEBI:49883"/>
    </cofactor>
</comment>
<gene>
    <name evidence="22" type="ORF">GCM10009811_30870</name>
</gene>
<keyword evidence="23" id="KW-1185">Reference proteome</keyword>
<dbReference type="InterPro" id="IPR017205">
    <property type="entry name" value="Sig_transdc_His_kinase_ChrS"/>
</dbReference>
<keyword evidence="13" id="KW-0067">ATP-binding</keyword>
<evidence type="ECO:0000259" key="21">
    <source>
        <dbReference type="PROSITE" id="PS50109"/>
    </source>
</evidence>
<evidence type="ECO:0000313" key="22">
    <source>
        <dbReference type="EMBL" id="GAA1805091.1"/>
    </source>
</evidence>
<comment type="caution">
    <text evidence="22">The sequence shown here is derived from an EMBL/GenBank/DDBJ whole genome shotgun (WGS) entry which is preliminary data.</text>
</comment>
<feature type="transmembrane region" description="Helical" evidence="20">
    <location>
        <begin position="135"/>
        <end position="153"/>
    </location>
</feature>
<dbReference type="Pfam" id="PF02518">
    <property type="entry name" value="HATPase_c"/>
    <property type="match status" value="1"/>
</dbReference>
<keyword evidence="20" id="KW-1133">Transmembrane helix</keyword>
<evidence type="ECO:0000256" key="10">
    <source>
        <dbReference type="ARBA" id="ARBA00022723"/>
    </source>
</evidence>
<keyword evidence="19" id="KW-0175">Coiled coil</keyword>
<evidence type="ECO:0000256" key="12">
    <source>
        <dbReference type="ARBA" id="ARBA00022777"/>
    </source>
</evidence>
<feature type="transmembrane region" description="Helical" evidence="20">
    <location>
        <begin position="95"/>
        <end position="123"/>
    </location>
</feature>
<evidence type="ECO:0000256" key="3">
    <source>
        <dbReference type="ARBA" id="ARBA00004496"/>
    </source>
</evidence>